<dbReference type="Ensembl" id="ENSSFOT00015033385.2">
    <property type="protein sequence ID" value="ENSSFOP00015033021.2"/>
    <property type="gene ID" value="ENSSFOG00015021084.2"/>
</dbReference>
<reference evidence="1" key="3">
    <citation type="submission" date="2025-09" db="UniProtKB">
        <authorList>
            <consortium name="Ensembl"/>
        </authorList>
    </citation>
    <scope>IDENTIFICATION</scope>
</reference>
<name>A0A8C9S9R9_SCLFO</name>
<reference evidence="1" key="2">
    <citation type="submission" date="2025-08" db="UniProtKB">
        <authorList>
            <consortium name="Ensembl"/>
        </authorList>
    </citation>
    <scope>IDENTIFICATION</scope>
</reference>
<proteinExistence type="predicted"/>
<dbReference type="OrthoDB" id="9395375at2759"/>
<dbReference type="AlphaFoldDB" id="A0A8C9S9R9"/>
<sequence>HYYQMTEIHLEVVRIHMKLLGVQLAQLSISVLDVVHVLQFTKLGEVPLGPGVHDEAPGYSMDHIHTSTLPKDALFLGMDAFWRESHLLKDEECFPAKINPSGKHCLLSFKCGCFI</sequence>
<evidence type="ECO:0000313" key="2">
    <source>
        <dbReference type="Proteomes" id="UP000694397"/>
    </source>
</evidence>
<protein>
    <submittedName>
        <fullName evidence="1">Uncharacterized protein</fullName>
    </submittedName>
</protein>
<organism evidence="1 2">
    <name type="scientific">Scleropages formosus</name>
    <name type="common">Asian bonytongue</name>
    <name type="synonym">Osteoglossum formosum</name>
    <dbReference type="NCBI Taxonomy" id="113540"/>
    <lineage>
        <taxon>Eukaryota</taxon>
        <taxon>Metazoa</taxon>
        <taxon>Chordata</taxon>
        <taxon>Craniata</taxon>
        <taxon>Vertebrata</taxon>
        <taxon>Euteleostomi</taxon>
        <taxon>Actinopterygii</taxon>
        <taxon>Neopterygii</taxon>
        <taxon>Teleostei</taxon>
        <taxon>Osteoglossocephala</taxon>
        <taxon>Osteoglossomorpha</taxon>
        <taxon>Osteoglossiformes</taxon>
        <taxon>Osteoglossidae</taxon>
        <taxon>Scleropages</taxon>
    </lineage>
</organism>
<reference evidence="1 2" key="1">
    <citation type="submission" date="2019-04" db="EMBL/GenBank/DDBJ databases">
        <authorList>
            <consortium name="Wellcome Sanger Institute Data Sharing"/>
        </authorList>
    </citation>
    <scope>NUCLEOTIDE SEQUENCE [LARGE SCALE GENOMIC DNA]</scope>
</reference>
<evidence type="ECO:0000313" key="1">
    <source>
        <dbReference type="Ensembl" id="ENSSFOP00015033021.2"/>
    </source>
</evidence>
<accession>A0A8C9S9R9</accession>
<keyword evidence="2" id="KW-1185">Reference proteome</keyword>
<dbReference type="Proteomes" id="UP000694397">
    <property type="component" value="Chromosome 20"/>
</dbReference>